<reference evidence="3 4" key="1">
    <citation type="journal article" date="2023" name="Commun. Biol.">
        <title>Genome analysis of Parmales, the sister group of diatoms, reveals the evolutionary specialization of diatoms from phago-mixotrophs to photoautotrophs.</title>
        <authorList>
            <person name="Ban H."/>
            <person name="Sato S."/>
            <person name="Yoshikawa S."/>
            <person name="Yamada K."/>
            <person name="Nakamura Y."/>
            <person name="Ichinomiya M."/>
            <person name="Sato N."/>
            <person name="Blanc-Mathieu R."/>
            <person name="Endo H."/>
            <person name="Kuwata A."/>
            <person name="Ogata H."/>
        </authorList>
    </citation>
    <scope>NUCLEOTIDE SEQUENCE [LARGE SCALE GENOMIC DNA]</scope>
</reference>
<evidence type="ECO:0000313" key="3">
    <source>
        <dbReference type="EMBL" id="GMI54191.1"/>
    </source>
</evidence>
<feature type="non-terminal residue" evidence="3">
    <location>
        <position position="1"/>
    </location>
</feature>
<gene>
    <name evidence="3" type="ORF">TeGR_g8305</name>
</gene>
<organism evidence="3 4">
    <name type="scientific">Tetraparma gracilis</name>
    <dbReference type="NCBI Taxonomy" id="2962635"/>
    <lineage>
        <taxon>Eukaryota</taxon>
        <taxon>Sar</taxon>
        <taxon>Stramenopiles</taxon>
        <taxon>Ochrophyta</taxon>
        <taxon>Bolidophyceae</taxon>
        <taxon>Parmales</taxon>
        <taxon>Triparmaceae</taxon>
        <taxon>Tetraparma</taxon>
    </lineage>
</organism>
<proteinExistence type="predicted"/>
<protein>
    <submittedName>
        <fullName evidence="3">Uncharacterized protein</fullName>
    </submittedName>
</protein>
<evidence type="ECO:0000256" key="2">
    <source>
        <dbReference type="SAM" id="MobiDB-lite"/>
    </source>
</evidence>
<evidence type="ECO:0000313" key="4">
    <source>
        <dbReference type="Proteomes" id="UP001165060"/>
    </source>
</evidence>
<evidence type="ECO:0000256" key="1">
    <source>
        <dbReference type="SAM" id="Coils"/>
    </source>
</evidence>
<feature type="coiled-coil region" evidence="1">
    <location>
        <begin position="189"/>
        <end position="223"/>
    </location>
</feature>
<comment type="caution">
    <text evidence="3">The sequence shown here is derived from an EMBL/GenBank/DDBJ whole genome shotgun (WGS) entry which is preliminary data.</text>
</comment>
<feature type="region of interest" description="Disordered" evidence="2">
    <location>
        <begin position="23"/>
        <end position="70"/>
    </location>
</feature>
<name>A0ABQ6NCW0_9STRA</name>
<accession>A0ABQ6NCW0</accession>
<keyword evidence="1" id="KW-0175">Coiled coil</keyword>
<sequence length="386" mass="40000">ARASSFRASHNRPYAVLHVSVRSSDEPDTTLPVHGSDRHLLCPPPTSSAYGRPADSTHSSAGPAWPGADPPSPAYELSTCVICSIPPAAARAADPLAAVRYLSGRGRALPPGVERVLVLDAGDLPLLPVDDPLWRDPGSAGKLRVLLRRGANEGAAGAARGAAEQARAAAEAAQAAAEASAAGAAEMFAAAAEKAAEAATAGLRAAQEEMARVSAAREALLAAGRVSLEPLPDPSPLAIMSYLGATSAHELVVWRAGCFGDESADSVASGAFQAVSAHLIVPAAGGKFWQTILSERAVQSAVGPRGKVEVKSEGEVGLEYCDEEDEDADCQVSLRGAAVRHVRLDCEVRVVGSGDEGRVIEKGRTMRSSDAPNMRERKTVEGPWFI</sequence>
<keyword evidence="4" id="KW-1185">Reference proteome</keyword>
<dbReference type="EMBL" id="BRYB01006648">
    <property type="protein sequence ID" value="GMI54191.1"/>
    <property type="molecule type" value="Genomic_DNA"/>
</dbReference>
<dbReference type="Proteomes" id="UP001165060">
    <property type="component" value="Unassembled WGS sequence"/>
</dbReference>